<dbReference type="EMBL" id="CP132914">
    <property type="protein sequence ID" value="WMB74209.1"/>
    <property type="molecule type" value="Genomic_DNA"/>
</dbReference>
<dbReference type="Pfam" id="PF21817">
    <property type="entry name" value="CapR"/>
    <property type="match status" value="2"/>
</dbReference>
<proteinExistence type="predicted"/>
<sequence length="332" mass="38247">MDLKDFGEYTKVEKEDYEGYKFIGFTRRPQTRTLQYIVYCETCSKDSEMFGEGYFNTTLGNLQNGYKPCGCSKAPRWTEEQYKVLVKRVCEENGLTFNGWAEPYKKKTTKCSVTCNKHNLLWETATIDSFLNKKITNCPSCHRESVGNHSRADIHKKVEEVVKATKDMNFDLLGFAEHIRKDKTDRTKLIASCPIHGTWEASMSNLIGGRGCPNCKQNGYDKNKAGHFYIVEWTDGNQTFLKFGVTNRDRVEQRVYTQSTKTRFKPTLVTSSRFNNGEYPLLLEKFAFETFDTCVVAKEDFPDGYTETINVSTKSINTLTNKIREYLKLDAQ</sequence>
<dbReference type="InterPro" id="IPR048793">
    <property type="entry name" value="CapR_dom"/>
</dbReference>
<dbReference type="KEGG" id="sog:RA178_06230"/>
<gene>
    <name evidence="2" type="ORF">RA178_06230</name>
</gene>
<feature type="domain" description="CapR homology" evidence="1">
    <location>
        <begin position="14"/>
        <end position="72"/>
    </location>
</feature>
<dbReference type="AlphaFoldDB" id="A0AA50KFZ6"/>
<reference evidence="2" key="1">
    <citation type="submission" date="2023-08" db="EMBL/GenBank/DDBJ databases">
        <title>Complete genome sequence of Shewanella oncorhynchi Z-P2, a siderophore putrebactin-producing bacterium.</title>
        <authorList>
            <person name="Zhang Y."/>
        </authorList>
    </citation>
    <scope>NUCLEOTIDE SEQUENCE</scope>
    <source>
        <strain evidence="2">Z-P2</strain>
    </source>
</reference>
<organism evidence="2">
    <name type="scientific">Shewanella oncorhynchi</name>
    <dbReference type="NCBI Taxonomy" id="2726434"/>
    <lineage>
        <taxon>Bacteria</taxon>
        <taxon>Pseudomonadati</taxon>
        <taxon>Pseudomonadota</taxon>
        <taxon>Gammaproteobacteria</taxon>
        <taxon>Alteromonadales</taxon>
        <taxon>Shewanellaceae</taxon>
        <taxon>Shewanella</taxon>
    </lineage>
</organism>
<accession>A0AA50KFZ6</accession>
<feature type="domain" description="CapR homology" evidence="1">
    <location>
        <begin position="81"/>
        <end position="141"/>
    </location>
</feature>
<evidence type="ECO:0000259" key="1">
    <source>
        <dbReference type="Pfam" id="PF21817"/>
    </source>
</evidence>
<evidence type="ECO:0000313" key="2">
    <source>
        <dbReference type="EMBL" id="WMB74209.1"/>
    </source>
</evidence>
<dbReference type="Proteomes" id="UP001236800">
    <property type="component" value="Chromosome"/>
</dbReference>
<protein>
    <recommendedName>
        <fullName evidence="1">CapR homology domain-containing protein</fullName>
    </recommendedName>
</protein>
<dbReference type="GeneID" id="301338764"/>
<name>A0AA50KFZ6_9GAMM</name>
<dbReference type="RefSeq" id="WP_306684945.1">
    <property type="nucleotide sequence ID" value="NZ_CP132914.1"/>
</dbReference>